<comment type="caution">
    <text evidence="5">The sequence shown here is derived from an EMBL/GenBank/DDBJ whole genome shotgun (WGS) entry which is preliminary data.</text>
</comment>
<dbReference type="AlphaFoldDB" id="A0A923LLU1"/>
<keyword evidence="2 5" id="KW-0238">DNA-binding</keyword>
<evidence type="ECO:0000259" key="4">
    <source>
        <dbReference type="PROSITE" id="PS50932"/>
    </source>
</evidence>
<protein>
    <submittedName>
        <fullName evidence="5">LacI family DNA-binding transcriptional regulator</fullName>
    </submittedName>
</protein>
<dbReference type="SUPFAM" id="SSF47413">
    <property type="entry name" value="lambda repressor-like DNA-binding domains"/>
    <property type="match status" value="1"/>
</dbReference>
<dbReference type="CDD" id="cd01392">
    <property type="entry name" value="HTH_LacI"/>
    <property type="match status" value="1"/>
</dbReference>
<dbReference type="Pfam" id="PF00356">
    <property type="entry name" value="LacI"/>
    <property type="match status" value="1"/>
</dbReference>
<keyword evidence="3" id="KW-0804">Transcription</keyword>
<dbReference type="SUPFAM" id="SSF53822">
    <property type="entry name" value="Periplasmic binding protein-like I"/>
    <property type="match status" value="1"/>
</dbReference>
<dbReference type="CDD" id="cd06267">
    <property type="entry name" value="PBP1_LacI_sugar_binding-like"/>
    <property type="match status" value="1"/>
</dbReference>
<feature type="domain" description="HTH lacI-type" evidence="4">
    <location>
        <begin position="2"/>
        <end position="56"/>
    </location>
</feature>
<dbReference type="InterPro" id="IPR046335">
    <property type="entry name" value="LacI/GalR-like_sensor"/>
</dbReference>
<name>A0A923LLU1_9FIRM</name>
<evidence type="ECO:0000256" key="1">
    <source>
        <dbReference type="ARBA" id="ARBA00023015"/>
    </source>
</evidence>
<organism evidence="5 6">
    <name type="scientific">Mediterraneibacter hominis</name>
    <dbReference type="NCBI Taxonomy" id="2763054"/>
    <lineage>
        <taxon>Bacteria</taxon>
        <taxon>Bacillati</taxon>
        <taxon>Bacillota</taxon>
        <taxon>Clostridia</taxon>
        <taxon>Lachnospirales</taxon>
        <taxon>Lachnospiraceae</taxon>
        <taxon>Mediterraneibacter</taxon>
    </lineage>
</organism>
<dbReference type="GO" id="GO:0000976">
    <property type="term" value="F:transcription cis-regulatory region binding"/>
    <property type="evidence" value="ECO:0007669"/>
    <property type="project" value="TreeGrafter"/>
</dbReference>
<dbReference type="RefSeq" id="WP_186876947.1">
    <property type="nucleotide sequence ID" value="NZ_JACOPF010000004.1"/>
</dbReference>
<accession>A0A923LLU1</accession>
<evidence type="ECO:0000313" key="5">
    <source>
        <dbReference type="EMBL" id="MBC5690291.1"/>
    </source>
</evidence>
<dbReference type="Pfam" id="PF13377">
    <property type="entry name" value="Peripla_BP_3"/>
    <property type="match status" value="1"/>
</dbReference>
<dbReference type="SMART" id="SM00354">
    <property type="entry name" value="HTH_LACI"/>
    <property type="match status" value="1"/>
</dbReference>
<evidence type="ECO:0000313" key="6">
    <source>
        <dbReference type="Proteomes" id="UP000652477"/>
    </source>
</evidence>
<dbReference type="PROSITE" id="PS50932">
    <property type="entry name" value="HTH_LACI_2"/>
    <property type="match status" value="1"/>
</dbReference>
<dbReference type="PANTHER" id="PTHR30146">
    <property type="entry name" value="LACI-RELATED TRANSCRIPTIONAL REPRESSOR"/>
    <property type="match status" value="1"/>
</dbReference>
<dbReference type="PRINTS" id="PR00036">
    <property type="entry name" value="HTHLACI"/>
</dbReference>
<dbReference type="Gene3D" id="3.40.50.2300">
    <property type="match status" value="2"/>
</dbReference>
<dbReference type="InterPro" id="IPR000843">
    <property type="entry name" value="HTH_LacI"/>
</dbReference>
<dbReference type="Proteomes" id="UP000652477">
    <property type="component" value="Unassembled WGS sequence"/>
</dbReference>
<dbReference type="PROSITE" id="PS00356">
    <property type="entry name" value="HTH_LACI_1"/>
    <property type="match status" value="1"/>
</dbReference>
<dbReference type="InterPro" id="IPR028082">
    <property type="entry name" value="Peripla_BP_I"/>
</dbReference>
<gene>
    <name evidence="5" type="ORF">H8S37_15350</name>
</gene>
<evidence type="ECO:0000256" key="2">
    <source>
        <dbReference type="ARBA" id="ARBA00023125"/>
    </source>
</evidence>
<keyword evidence="1" id="KW-0805">Transcription regulation</keyword>
<dbReference type="PANTHER" id="PTHR30146:SF109">
    <property type="entry name" value="HTH-TYPE TRANSCRIPTIONAL REGULATOR GALS"/>
    <property type="match status" value="1"/>
</dbReference>
<dbReference type="EMBL" id="JACOPF010000004">
    <property type="protein sequence ID" value="MBC5690291.1"/>
    <property type="molecule type" value="Genomic_DNA"/>
</dbReference>
<dbReference type="GO" id="GO:0003700">
    <property type="term" value="F:DNA-binding transcription factor activity"/>
    <property type="evidence" value="ECO:0007669"/>
    <property type="project" value="TreeGrafter"/>
</dbReference>
<reference evidence="5" key="1">
    <citation type="submission" date="2020-08" db="EMBL/GenBank/DDBJ databases">
        <title>Genome public.</title>
        <authorList>
            <person name="Liu C."/>
            <person name="Sun Q."/>
        </authorList>
    </citation>
    <scope>NUCLEOTIDE SEQUENCE</scope>
    <source>
        <strain evidence="5">NSJ-55</strain>
    </source>
</reference>
<proteinExistence type="predicted"/>
<evidence type="ECO:0000256" key="3">
    <source>
        <dbReference type="ARBA" id="ARBA00023163"/>
    </source>
</evidence>
<keyword evidence="6" id="KW-1185">Reference proteome</keyword>
<dbReference type="Gene3D" id="1.10.260.40">
    <property type="entry name" value="lambda repressor-like DNA-binding domains"/>
    <property type="match status" value="1"/>
</dbReference>
<sequence>MATIFDVAKIAHVSKSTVSRVINGDPRVKPETKRAVEDAIAQLQYSPSYFAKGIRTGQTKTIAFLVPEYTNMFYGEMFNGVEDTAVREGYMVMVCNTGNAISEKEYINELLKRNIDGIIYNTYGVKPAMMRYLKQISEEIPIIFMDEVIGKKENVSCVYTDGYLSTMQGVHFLKKTGCKKIGYIRNMDSIQATESRFEGFKDGLKECGLPYLPQFVYQCPAEQNTDYMKAGIQAGTYFASLKGERPDALMTAIDLLAIGCVTALCNTGIHVPEDISVIGYDNISLGELTCPALTTIAQPTREMGKIAAEMLIDQIRKGAKEKTKKIFEGEIIVRQTTRQIGRRGRM</sequence>
<dbReference type="InterPro" id="IPR010982">
    <property type="entry name" value="Lambda_DNA-bd_dom_sf"/>
</dbReference>